<dbReference type="AlphaFoldDB" id="A0AA88ASM1"/>
<dbReference type="Gene3D" id="1.20.1280.50">
    <property type="match status" value="1"/>
</dbReference>
<dbReference type="EMBL" id="BTGU01000023">
    <property type="protein sequence ID" value="GMN46551.1"/>
    <property type="molecule type" value="Genomic_DNA"/>
</dbReference>
<dbReference type="Proteomes" id="UP001187192">
    <property type="component" value="Unassembled WGS sequence"/>
</dbReference>
<evidence type="ECO:0000313" key="2">
    <source>
        <dbReference type="EMBL" id="GMN46551.1"/>
    </source>
</evidence>
<feature type="domain" description="F-box" evidence="1">
    <location>
        <begin position="5"/>
        <end position="56"/>
    </location>
</feature>
<proteinExistence type="predicted"/>
<evidence type="ECO:0000259" key="1">
    <source>
        <dbReference type="PROSITE" id="PS50181"/>
    </source>
</evidence>
<accession>A0AA88ASM1</accession>
<dbReference type="Pfam" id="PF00646">
    <property type="entry name" value="F-box"/>
    <property type="match status" value="1"/>
</dbReference>
<dbReference type="InterPro" id="IPR050796">
    <property type="entry name" value="SCF_F-box_component"/>
</dbReference>
<dbReference type="InterPro" id="IPR017451">
    <property type="entry name" value="F-box-assoc_interact_dom"/>
</dbReference>
<keyword evidence="3" id="KW-1185">Reference proteome</keyword>
<dbReference type="PANTHER" id="PTHR31672:SF13">
    <property type="entry name" value="F-BOX PROTEIN CPR30-LIKE"/>
    <property type="match status" value="1"/>
</dbReference>
<name>A0AA88ASM1_FICCA</name>
<dbReference type="InterPro" id="IPR001810">
    <property type="entry name" value="F-box_dom"/>
</dbReference>
<dbReference type="PROSITE" id="PS50181">
    <property type="entry name" value="FBOX"/>
    <property type="match status" value="1"/>
</dbReference>
<comment type="caution">
    <text evidence="2">The sequence shown here is derived from an EMBL/GenBank/DDBJ whole genome shotgun (WGS) entry which is preliminary data.</text>
</comment>
<dbReference type="PANTHER" id="PTHR31672">
    <property type="entry name" value="BNACNNG10540D PROTEIN"/>
    <property type="match status" value="1"/>
</dbReference>
<reference evidence="2" key="1">
    <citation type="submission" date="2023-07" db="EMBL/GenBank/DDBJ databases">
        <title>draft genome sequence of fig (Ficus carica).</title>
        <authorList>
            <person name="Takahashi T."/>
            <person name="Nishimura K."/>
        </authorList>
    </citation>
    <scope>NUCLEOTIDE SEQUENCE</scope>
</reference>
<gene>
    <name evidence="2" type="ORF">TIFTF001_015728</name>
</gene>
<protein>
    <recommendedName>
        <fullName evidence="1">F-box domain-containing protein</fullName>
    </recommendedName>
</protein>
<evidence type="ECO:0000313" key="3">
    <source>
        <dbReference type="Proteomes" id="UP001187192"/>
    </source>
</evidence>
<dbReference type="InterPro" id="IPR006527">
    <property type="entry name" value="F-box-assoc_dom_typ1"/>
</dbReference>
<sequence>MATSSSNFNNLPREIAAEIMARLPPESLMECKCLNKSWYFVIRCLIKDPEFVAKHLHHAKSSPATLLVYYRLRYHNPMEKRLESPELIRSYELMTSSLSSTPSCENSGEKDNSFCLIKDTKTLTLCNIALRDFGIFHPETDLEIKYYRILGTGFGCDLGDGSYKIVRLLEPMIAEVFTPGTTNSWRQIAISIDHELYGNLESYVYLKGKCFWLMLGAPRTAICFNVSSEVFHTVPLPNEVNKFEESCSRLTVRGDSICLFWFPEEIELRNSIHMWEMDVNKPLLSPKSDDGELLIDAENDRIFSYNIRTRQLRKLHVHGTLGPIYYSGPYVKSSISVKWKTGL</sequence>
<dbReference type="NCBIfam" id="TIGR01640">
    <property type="entry name" value="F_box_assoc_1"/>
    <property type="match status" value="1"/>
</dbReference>
<dbReference type="SUPFAM" id="SSF81383">
    <property type="entry name" value="F-box domain"/>
    <property type="match status" value="1"/>
</dbReference>
<organism evidence="2 3">
    <name type="scientific">Ficus carica</name>
    <name type="common">Common fig</name>
    <dbReference type="NCBI Taxonomy" id="3494"/>
    <lineage>
        <taxon>Eukaryota</taxon>
        <taxon>Viridiplantae</taxon>
        <taxon>Streptophyta</taxon>
        <taxon>Embryophyta</taxon>
        <taxon>Tracheophyta</taxon>
        <taxon>Spermatophyta</taxon>
        <taxon>Magnoliopsida</taxon>
        <taxon>eudicotyledons</taxon>
        <taxon>Gunneridae</taxon>
        <taxon>Pentapetalae</taxon>
        <taxon>rosids</taxon>
        <taxon>fabids</taxon>
        <taxon>Rosales</taxon>
        <taxon>Moraceae</taxon>
        <taxon>Ficeae</taxon>
        <taxon>Ficus</taxon>
    </lineage>
</organism>
<dbReference type="InterPro" id="IPR036047">
    <property type="entry name" value="F-box-like_dom_sf"/>
</dbReference>
<dbReference type="Pfam" id="PF07734">
    <property type="entry name" value="FBA_1"/>
    <property type="match status" value="1"/>
</dbReference>